<gene>
    <name evidence="4" type="ORF">D0466_13445</name>
</gene>
<dbReference type="PANTHER" id="PTHR48228">
    <property type="entry name" value="SUCCINYL-COA--D-CITRAMALATE COA-TRANSFERASE"/>
    <property type="match status" value="1"/>
</dbReference>
<keyword evidence="5" id="KW-1185">Reference proteome</keyword>
<sequence>MRKACSYIINKSQRADLVITNYRPETLKKWKIDYSDLVKMKENLVMIHFSAFGTNGPYSEKTGFARVAESFSGLTYMTGYPDRKPIFSGYPIADALAGVYGAFSVILALYHFKQTGEGQLVDLSLYEPLIRIMENYIMSWKEKCLSERVLITPLLLHMIYMIQKIISGLSFLHLHKIFRKISDRYRTSRISERSKISYQSIKSKKSDELDEYFISFFSEHTLEHSREIMEKHGVAYSPVNSVADLFNDPHFKTERLLFPLLIMH</sequence>
<name>A0A372LB58_9BACI</name>
<evidence type="ECO:0000256" key="2">
    <source>
        <dbReference type="ARBA" id="ARBA00022679"/>
    </source>
</evidence>
<comment type="similarity">
    <text evidence="1">Belongs to the CoA-transferase III family.</text>
</comment>
<accession>A0A372LB58</accession>
<protein>
    <recommendedName>
        <fullName evidence="6">CoA transferase</fullName>
    </recommendedName>
</protein>
<evidence type="ECO:0000313" key="4">
    <source>
        <dbReference type="EMBL" id="RFU62948.1"/>
    </source>
</evidence>
<evidence type="ECO:0000256" key="1">
    <source>
        <dbReference type="ARBA" id="ARBA00008383"/>
    </source>
</evidence>
<dbReference type="AlphaFoldDB" id="A0A372LB58"/>
<proteinExistence type="inferred from homology"/>
<dbReference type="SUPFAM" id="SSF89796">
    <property type="entry name" value="CoA-transferase family III (CaiB/BaiF)"/>
    <property type="match status" value="1"/>
</dbReference>
<keyword evidence="3" id="KW-0472">Membrane</keyword>
<keyword evidence="3" id="KW-0812">Transmembrane</keyword>
<dbReference type="GO" id="GO:0016740">
    <property type="term" value="F:transferase activity"/>
    <property type="evidence" value="ECO:0007669"/>
    <property type="project" value="UniProtKB-KW"/>
</dbReference>
<dbReference type="InterPro" id="IPR003673">
    <property type="entry name" value="CoA-Trfase_fam_III"/>
</dbReference>
<dbReference type="InterPro" id="IPR044855">
    <property type="entry name" value="CoA-Trfase_III_dom3_sf"/>
</dbReference>
<organism evidence="4 5">
    <name type="scientific">Peribacillus glennii</name>
    <dbReference type="NCBI Taxonomy" id="2303991"/>
    <lineage>
        <taxon>Bacteria</taxon>
        <taxon>Bacillati</taxon>
        <taxon>Bacillota</taxon>
        <taxon>Bacilli</taxon>
        <taxon>Bacillales</taxon>
        <taxon>Bacillaceae</taxon>
        <taxon>Peribacillus</taxon>
    </lineage>
</organism>
<dbReference type="Gene3D" id="3.30.1540.10">
    <property type="entry name" value="formyl-coa transferase, domain 3"/>
    <property type="match status" value="1"/>
</dbReference>
<feature type="transmembrane region" description="Helical" evidence="3">
    <location>
        <begin position="154"/>
        <end position="174"/>
    </location>
</feature>
<feature type="transmembrane region" description="Helical" evidence="3">
    <location>
        <begin position="92"/>
        <end position="112"/>
    </location>
</feature>
<dbReference type="Pfam" id="PF02515">
    <property type="entry name" value="CoA_transf_3"/>
    <property type="match status" value="1"/>
</dbReference>
<reference evidence="4 5" key="1">
    <citation type="submission" date="2018-08" db="EMBL/GenBank/DDBJ databases">
        <title>Bacillus chawlae sp. nov., Bacillus glennii sp. nov., and Bacillus saganii sp. nov. Isolated from the Vehicle Assembly Building at Kennedy Space Center where the Viking Spacecraft were Assembled.</title>
        <authorList>
            <person name="Seuylemezian A."/>
            <person name="Vaishampayan P."/>
        </authorList>
    </citation>
    <scope>NUCLEOTIDE SEQUENCE [LARGE SCALE GENOMIC DNA]</scope>
    <source>
        <strain evidence="4 5">V44-8</strain>
    </source>
</reference>
<dbReference type="PANTHER" id="PTHR48228:SF6">
    <property type="entry name" value="L-CARNITINE COA-TRANSFERASE"/>
    <property type="match status" value="1"/>
</dbReference>
<dbReference type="RefSeq" id="WP_117323075.1">
    <property type="nucleotide sequence ID" value="NZ_QVTD01000008.1"/>
</dbReference>
<keyword evidence="3" id="KW-1133">Transmembrane helix</keyword>
<dbReference type="Proteomes" id="UP000262939">
    <property type="component" value="Unassembled WGS sequence"/>
</dbReference>
<evidence type="ECO:0008006" key="6">
    <source>
        <dbReference type="Google" id="ProtNLM"/>
    </source>
</evidence>
<dbReference type="EMBL" id="QVTD01000008">
    <property type="protein sequence ID" value="RFU62948.1"/>
    <property type="molecule type" value="Genomic_DNA"/>
</dbReference>
<dbReference type="Gene3D" id="3.40.50.10540">
    <property type="entry name" value="Crotonobetainyl-coa:carnitine coa-transferase, domain 1"/>
    <property type="match status" value="1"/>
</dbReference>
<evidence type="ECO:0000256" key="3">
    <source>
        <dbReference type="SAM" id="Phobius"/>
    </source>
</evidence>
<dbReference type="InterPro" id="IPR023606">
    <property type="entry name" value="CoA-Trfase_III_dom_1_sf"/>
</dbReference>
<comment type="caution">
    <text evidence="4">The sequence shown here is derived from an EMBL/GenBank/DDBJ whole genome shotgun (WGS) entry which is preliminary data.</text>
</comment>
<dbReference type="OrthoDB" id="9797653at2"/>
<evidence type="ECO:0000313" key="5">
    <source>
        <dbReference type="Proteomes" id="UP000262939"/>
    </source>
</evidence>
<keyword evidence="2" id="KW-0808">Transferase</keyword>
<dbReference type="InterPro" id="IPR050509">
    <property type="entry name" value="CoA-transferase_III"/>
</dbReference>